<dbReference type="Gene3D" id="1.10.530.10">
    <property type="match status" value="1"/>
</dbReference>
<feature type="compositionally biased region" description="Acidic residues" evidence="4">
    <location>
        <begin position="250"/>
        <end position="262"/>
    </location>
</feature>
<dbReference type="SUPFAM" id="SSF53955">
    <property type="entry name" value="Lysozyme-like"/>
    <property type="match status" value="1"/>
</dbReference>
<evidence type="ECO:0000313" key="6">
    <source>
        <dbReference type="EMBL" id="MFD2841722.1"/>
    </source>
</evidence>
<sequence>MATAVAGLVIGQDLSLTRMALDGHYAEDSPQRAAITAPSVHAAVAGPHHVWNNVKKPLVYLLSGALVATTVVGGGAYAAAHKTVTLDIDGTTTQVTTFAGSVGGVLEENDIVLGEGDLVVPSTNSVLSKDSEVIVRYQREVTVERDGELETFKTTALDADELLSGMSTQGDDVVLVASRSRGQERVDLGLRLNIDGPVAVLVDGRNTILEEGHGEVADILRTQGIVLGDDDRLSIQTLPIGAISVGVTDEETAQASDDDEKSDDVRNRAGGRDGETLALALDGNVGEIVTLVIQRVDITSETKKTKIDFETKTVKDDTRFEDLGKLVRTAGKKGESVATYEVVTVDGVKESRKKVSEELIAEPVDEVVVVGTKERPVVVTTPRSSSSNSGSSSSNSSSSSSSNSSGNESSSDEQPQSSSGDDVWAKLAQCESSGNPTVVSSNGLYHGLYQFSVSTWKSVGGTGLPSQATPAEQLKRAKILQARSGWGQWPHCSKKLGLR</sequence>
<keyword evidence="2" id="KW-0732">Signal</keyword>
<keyword evidence="3" id="KW-0378">Hydrolase</keyword>
<dbReference type="Gene3D" id="2.20.230.10">
    <property type="entry name" value="Resuscitation-promoting factor rpfb"/>
    <property type="match status" value="1"/>
</dbReference>
<accession>A0ABW5XJH5</accession>
<reference evidence="7" key="1">
    <citation type="journal article" date="2019" name="Int. J. Syst. Evol. Microbiol.">
        <title>The Global Catalogue of Microorganisms (GCM) 10K type strain sequencing project: providing services to taxonomists for standard genome sequencing and annotation.</title>
        <authorList>
            <consortium name="The Broad Institute Genomics Platform"/>
            <consortium name="The Broad Institute Genome Sequencing Center for Infectious Disease"/>
            <person name="Wu L."/>
            <person name="Ma J."/>
        </authorList>
    </citation>
    <scope>NUCLEOTIDE SEQUENCE [LARGE SCALE GENOMIC DNA]</scope>
    <source>
        <strain evidence="7">KCTC 33576</strain>
    </source>
</reference>
<dbReference type="InterPro" id="IPR011098">
    <property type="entry name" value="G5_dom"/>
</dbReference>
<dbReference type="Pfam" id="PF03990">
    <property type="entry name" value="DUF348"/>
    <property type="match status" value="2"/>
</dbReference>
<keyword evidence="7" id="KW-1185">Reference proteome</keyword>
<feature type="compositionally biased region" description="Low complexity" evidence="4">
    <location>
        <begin position="384"/>
        <end position="422"/>
    </location>
</feature>
<protein>
    <submittedName>
        <fullName evidence="6">Transglycosylase family protein</fullName>
    </submittedName>
</protein>
<dbReference type="InterPro" id="IPR007137">
    <property type="entry name" value="DUF348"/>
</dbReference>
<proteinExistence type="inferred from homology"/>
<evidence type="ECO:0000256" key="2">
    <source>
        <dbReference type="ARBA" id="ARBA00022729"/>
    </source>
</evidence>
<name>A0ABW5XJH5_9MICO</name>
<feature type="region of interest" description="Disordered" evidence="4">
    <location>
        <begin position="250"/>
        <end position="270"/>
    </location>
</feature>
<comment type="similarity">
    <text evidence="1">Belongs to the transglycosylase family. Rpf subfamily.</text>
</comment>
<feature type="domain" description="G5" evidence="5">
    <location>
        <begin position="293"/>
        <end position="374"/>
    </location>
</feature>
<evidence type="ECO:0000256" key="3">
    <source>
        <dbReference type="ARBA" id="ARBA00022801"/>
    </source>
</evidence>
<evidence type="ECO:0000259" key="5">
    <source>
        <dbReference type="PROSITE" id="PS51109"/>
    </source>
</evidence>
<dbReference type="RefSeq" id="WP_377468035.1">
    <property type="nucleotide sequence ID" value="NZ_JBHUOP010000008.1"/>
</dbReference>
<dbReference type="PROSITE" id="PS51109">
    <property type="entry name" value="G5"/>
    <property type="match status" value="1"/>
</dbReference>
<dbReference type="InterPro" id="IPR010618">
    <property type="entry name" value="RPF"/>
</dbReference>
<dbReference type="Pfam" id="PF07501">
    <property type="entry name" value="G5"/>
    <property type="match status" value="1"/>
</dbReference>
<gene>
    <name evidence="6" type="ORF">ACFSYH_14240</name>
</gene>
<feature type="region of interest" description="Disordered" evidence="4">
    <location>
        <begin position="378"/>
        <end position="422"/>
    </location>
</feature>
<dbReference type="Pfam" id="PF06737">
    <property type="entry name" value="Transglycosylas"/>
    <property type="match status" value="1"/>
</dbReference>
<evidence type="ECO:0000256" key="1">
    <source>
        <dbReference type="ARBA" id="ARBA00010830"/>
    </source>
</evidence>
<dbReference type="EMBL" id="JBHUOP010000008">
    <property type="protein sequence ID" value="MFD2841722.1"/>
    <property type="molecule type" value="Genomic_DNA"/>
</dbReference>
<dbReference type="CDD" id="cd13925">
    <property type="entry name" value="RPF"/>
    <property type="match status" value="1"/>
</dbReference>
<dbReference type="SMART" id="SM01208">
    <property type="entry name" value="G5"/>
    <property type="match status" value="1"/>
</dbReference>
<evidence type="ECO:0000256" key="4">
    <source>
        <dbReference type="SAM" id="MobiDB-lite"/>
    </source>
</evidence>
<organism evidence="6 7">
    <name type="scientific">Populibacterium corticicola</name>
    <dbReference type="NCBI Taxonomy" id="1812826"/>
    <lineage>
        <taxon>Bacteria</taxon>
        <taxon>Bacillati</taxon>
        <taxon>Actinomycetota</taxon>
        <taxon>Actinomycetes</taxon>
        <taxon>Micrococcales</taxon>
        <taxon>Jonesiaceae</taxon>
        <taxon>Populibacterium</taxon>
    </lineage>
</organism>
<dbReference type="InterPro" id="IPR023346">
    <property type="entry name" value="Lysozyme-like_dom_sf"/>
</dbReference>
<comment type="caution">
    <text evidence="6">The sequence shown here is derived from an EMBL/GenBank/DDBJ whole genome shotgun (WGS) entry which is preliminary data.</text>
</comment>
<evidence type="ECO:0000313" key="7">
    <source>
        <dbReference type="Proteomes" id="UP001597391"/>
    </source>
</evidence>
<dbReference type="Proteomes" id="UP001597391">
    <property type="component" value="Unassembled WGS sequence"/>
</dbReference>